<dbReference type="InterPro" id="IPR002938">
    <property type="entry name" value="FAD-bd"/>
</dbReference>
<dbReference type="GO" id="GO:0071949">
    <property type="term" value="F:FAD binding"/>
    <property type="evidence" value="ECO:0007669"/>
    <property type="project" value="InterPro"/>
</dbReference>
<feature type="domain" description="FAD-binding" evidence="4">
    <location>
        <begin position="2"/>
        <end position="130"/>
    </location>
</feature>
<keyword evidence="3" id="KW-0560">Oxidoreductase</keyword>
<dbReference type="Proteomes" id="UP000269721">
    <property type="component" value="Unassembled WGS sequence"/>
</dbReference>
<name>A0A4P9W0S3_9FUNG</name>
<dbReference type="Gene3D" id="3.30.9.30">
    <property type="match status" value="1"/>
</dbReference>
<dbReference type="PANTHER" id="PTHR46865:SF2">
    <property type="entry name" value="MONOOXYGENASE"/>
    <property type="match status" value="1"/>
</dbReference>
<accession>A0A4P9W0S3</accession>
<dbReference type="SUPFAM" id="SSF51905">
    <property type="entry name" value="FAD/NAD(P)-binding domain"/>
    <property type="match status" value="1"/>
</dbReference>
<dbReference type="OrthoDB" id="655030at2759"/>
<gene>
    <name evidence="5" type="ORF">BDK51DRAFT_36021</name>
</gene>
<evidence type="ECO:0000256" key="1">
    <source>
        <dbReference type="ARBA" id="ARBA00022630"/>
    </source>
</evidence>
<reference evidence="6" key="1">
    <citation type="journal article" date="2018" name="Nat. Microbiol.">
        <title>Leveraging single-cell genomics to expand the fungal tree of life.</title>
        <authorList>
            <person name="Ahrendt S.R."/>
            <person name="Quandt C.A."/>
            <person name="Ciobanu D."/>
            <person name="Clum A."/>
            <person name="Salamov A."/>
            <person name="Andreopoulos B."/>
            <person name="Cheng J.F."/>
            <person name="Woyke T."/>
            <person name="Pelin A."/>
            <person name="Henrissat B."/>
            <person name="Reynolds N.K."/>
            <person name="Benny G.L."/>
            <person name="Smith M.E."/>
            <person name="James T.Y."/>
            <person name="Grigoriev I.V."/>
        </authorList>
    </citation>
    <scope>NUCLEOTIDE SEQUENCE [LARGE SCALE GENOMIC DNA]</scope>
</reference>
<dbReference type="EMBL" id="KZ998840">
    <property type="protein sequence ID" value="RKO85694.1"/>
    <property type="molecule type" value="Genomic_DNA"/>
</dbReference>
<evidence type="ECO:0000256" key="2">
    <source>
        <dbReference type="ARBA" id="ARBA00022827"/>
    </source>
</evidence>
<keyword evidence="2" id="KW-0274">FAD</keyword>
<evidence type="ECO:0000313" key="5">
    <source>
        <dbReference type="EMBL" id="RKO85694.1"/>
    </source>
</evidence>
<dbReference type="Pfam" id="PF01494">
    <property type="entry name" value="FAD_binding_3"/>
    <property type="match status" value="2"/>
</dbReference>
<dbReference type="InterPro" id="IPR051704">
    <property type="entry name" value="FAD_aromatic-hydroxylase"/>
</dbReference>
<protein>
    <recommendedName>
        <fullName evidence="4">FAD-binding domain-containing protein</fullName>
    </recommendedName>
</protein>
<sequence>MRVLISGVGIAGPTLAWFLARAGARITVLERSPAIVPHGQNVDIQGSARKVVQFMGLDDEVRRRNTTEKGTQFVNRTGRSFAAFPVNEGSSASLTSQYQILRGDLAAVLHNATKHHPNVSYLFGTTVRELSSGDVNEYDLVSKLRRQVFPAECVQVVDQGMYAVFWTIPRLPSDNDWWNIHLALGSRTQRAALHRASRADRPAQIAFMKAELADAGRQEARLVDAMDGAPDFYFQPIQQIKMKRWSLGRVVCLGDAAWAPTPLTGMGTSLALTGAYVLAAELARLGDGEHPATALDAFESPFVEEIQEIPVFVPGIAHHEKAWTRALF</sequence>
<dbReference type="Gene3D" id="3.50.50.60">
    <property type="entry name" value="FAD/NAD(P)-binding domain"/>
    <property type="match status" value="2"/>
</dbReference>
<organism evidence="5 6">
    <name type="scientific">Blyttiomyces helicus</name>
    <dbReference type="NCBI Taxonomy" id="388810"/>
    <lineage>
        <taxon>Eukaryota</taxon>
        <taxon>Fungi</taxon>
        <taxon>Fungi incertae sedis</taxon>
        <taxon>Chytridiomycota</taxon>
        <taxon>Chytridiomycota incertae sedis</taxon>
        <taxon>Chytridiomycetes</taxon>
        <taxon>Chytridiomycetes incertae sedis</taxon>
        <taxon>Blyttiomyces</taxon>
    </lineage>
</organism>
<dbReference type="AlphaFoldDB" id="A0A4P9W0S3"/>
<dbReference type="GO" id="GO:0016491">
    <property type="term" value="F:oxidoreductase activity"/>
    <property type="evidence" value="ECO:0007669"/>
    <property type="project" value="UniProtKB-KW"/>
</dbReference>
<proteinExistence type="predicted"/>
<evidence type="ECO:0000256" key="3">
    <source>
        <dbReference type="ARBA" id="ARBA00023002"/>
    </source>
</evidence>
<dbReference type="InterPro" id="IPR036188">
    <property type="entry name" value="FAD/NAD-bd_sf"/>
</dbReference>
<keyword evidence="6" id="KW-1185">Reference proteome</keyword>
<dbReference type="PRINTS" id="PR00420">
    <property type="entry name" value="RNGMNOXGNASE"/>
</dbReference>
<keyword evidence="1" id="KW-0285">Flavoprotein</keyword>
<dbReference type="PANTHER" id="PTHR46865">
    <property type="entry name" value="OXIDOREDUCTASE-RELATED"/>
    <property type="match status" value="1"/>
</dbReference>
<evidence type="ECO:0000259" key="4">
    <source>
        <dbReference type="Pfam" id="PF01494"/>
    </source>
</evidence>
<evidence type="ECO:0000313" key="6">
    <source>
        <dbReference type="Proteomes" id="UP000269721"/>
    </source>
</evidence>
<feature type="domain" description="FAD-binding" evidence="4">
    <location>
        <begin position="209"/>
        <end position="300"/>
    </location>
</feature>